<accession>A0A9D1MKE2</accession>
<protein>
    <recommendedName>
        <fullName evidence="2">GTP cyclohydrolase 1 type 2 homolog</fullName>
    </recommendedName>
</protein>
<feature type="binding site" evidence="4">
    <location>
        <position position="234"/>
    </location>
    <ligand>
        <name>a divalent metal cation</name>
        <dbReference type="ChEBI" id="CHEBI:60240"/>
        <label>1</label>
    </ligand>
</feature>
<dbReference type="Gene3D" id="3.40.1390.30">
    <property type="entry name" value="NIF3 (NGG1p interacting factor 3)-like"/>
    <property type="match status" value="2"/>
</dbReference>
<organism evidence="5 6">
    <name type="scientific">Candidatus Coproplasma excrementigallinarum</name>
    <dbReference type="NCBI Taxonomy" id="2840747"/>
    <lineage>
        <taxon>Bacteria</taxon>
        <taxon>Bacillati</taxon>
        <taxon>Bacillota</taxon>
        <taxon>Clostridia</taxon>
        <taxon>Eubacteriales</taxon>
        <taxon>Candidatus Coproplasma</taxon>
    </lineage>
</organism>
<dbReference type="PANTHER" id="PTHR13799">
    <property type="entry name" value="NGG1 INTERACTING FACTOR 3"/>
    <property type="match status" value="1"/>
</dbReference>
<evidence type="ECO:0000313" key="5">
    <source>
        <dbReference type="EMBL" id="HIU62110.1"/>
    </source>
</evidence>
<reference evidence="5" key="1">
    <citation type="submission" date="2020-10" db="EMBL/GenBank/DDBJ databases">
        <authorList>
            <person name="Gilroy R."/>
        </authorList>
    </citation>
    <scope>NUCLEOTIDE SEQUENCE</scope>
    <source>
        <strain evidence="5">CHK195-12923</strain>
    </source>
</reference>
<dbReference type="Pfam" id="PF01784">
    <property type="entry name" value="DUF34_NIF3"/>
    <property type="match status" value="1"/>
</dbReference>
<feature type="binding site" evidence="4">
    <location>
        <position position="230"/>
    </location>
    <ligand>
        <name>a divalent metal cation</name>
        <dbReference type="ChEBI" id="CHEBI:60240"/>
        <label>1</label>
    </ligand>
</feature>
<dbReference type="PANTHER" id="PTHR13799:SF14">
    <property type="entry name" value="GTP CYCLOHYDROLASE 1 TYPE 2 HOMOLOG"/>
    <property type="match status" value="1"/>
</dbReference>
<dbReference type="InterPro" id="IPR002678">
    <property type="entry name" value="DUF34/NIF3"/>
</dbReference>
<dbReference type="GO" id="GO:0005737">
    <property type="term" value="C:cytoplasm"/>
    <property type="evidence" value="ECO:0007669"/>
    <property type="project" value="TreeGrafter"/>
</dbReference>
<dbReference type="FunFam" id="3.40.1390.30:FF:000001">
    <property type="entry name" value="GTP cyclohydrolase 1 type 2"/>
    <property type="match status" value="1"/>
</dbReference>
<evidence type="ECO:0000256" key="2">
    <source>
        <dbReference type="ARBA" id="ARBA00022112"/>
    </source>
</evidence>
<feature type="binding site" evidence="4">
    <location>
        <position position="71"/>
    </location>
    <ligand>
        <name>a divalent metal cation</name>
        <dbReference type="ChEBI" id="CHEBI:60240"/>
        <label>1</label>
    </ligand>
</feature>
<reference evidence="5" key="2">
    <citation type="journal article" date="2021" name="PeerJ">
        <title>Extensive microbial diversity within the chicken gut microbiome revealed by metagenomics and culture.</title>
        <authorList>
            <person name="Gilroy R."/>
            <person name="Ravi A."/>
            <person name="Getino M."/>
            <person name="Pursley I."/>
            <person name="Horton D.L."/>
            <person name="Alikhan N.F."/>
            <person name="Baker D."/>
            <person name="Gharbi K."/>
            <person name="Hall N."/>
            <person name="Watson M."/>
            <person name="Adriaenssens E.M."/>
            <person name="Foster-Nyarko E."/>
            <person name="Jarju S."/>
            <person name="Secka A."/>
            <person name="Antonio M."/>
            <person name="Oren A."/>
            <person name="Chaudhuri R.R."/>
            <person name="La Ragione R."/>
            <person name="Hildebrand F."/>
            <person name="Pallen M.J."/>
        </authorList>
    </citation>
    <scope>NUCLEOTIDE SEQUENCE</scope>
    <source>
        <strain evidence="5">CHK195-12923</strain>
    </source>
</reference>
<comment type="caution">
    <text evidence="5">The sequence shown here is derived from an EMBL/GenBank/DDBJ whole genome shotgun (WGS) entry which is preliminary data.</text>
</comment>
<evidence type="ECO:0000256" key="4">
    <source>
        <dbReference type="PIRSR" id="PIRSR602678-1"/>
    </source>
</evidence>
<name>A0A9D1MKE2_9FIRM</name>
<proteinExistence type="inferred from homology"/>
<dbReference type="GO" id="GO:0046872">
    <property type="term" value="F:metal ion binding"/>
    <property type="evidence" value="ECO:0007669"/>
    <property type="project" value="UniProtKB-KW"/>
</dbReference>
<evidence type="ECO:0000313" key="6">
    <source>
        <dbReference type="Proteomes" id="UP000824110"/>
    </source>
</evidence>
<evidence type="ECO:0000256" key="3">
    <source>
        <dbReference type="ARBA" id="ARBA00022723"/>
    </source>
</evidence>
<dbReference type="AlphaFoldDB" id="A0A9D1MKE2"/>
<dbReference type="SUPFAM" id="SSF102705">
    <property type="entry name" value="NIF3 (NGG1p interacting factor 3)-like"/>
    <property type="match status" value="1"/>
</dbReference>
<dbReference type="Proteomes" id="UP000824110">
    <property type="component" value="Unassembled WGS sequence"/>
</dbReference>
<feature type="binding site" evidence="4">
    <location>
        <position position="72"/>
    </location>
    <ligand>
        <name>a divalent metal cation</name>
        <dbReference type="ChEBI" id="CHEBI:60240"/>
        <label>1</label>
    </ligand>
</feature>
<keyword evidence="3 4" id="KW-0479">Metal-binding</keyword>
<sequence length="262" mass="28380">MTVNEVFSLLEREVAPVSLSREQCELSGFHDNSGIILNFGGNVTGILFCLDLTPAAAEKAAASGFNLIVTHHPAIFGGIMSLSDAPSSPTRALAMCARGGISVISMHLNFDAAPRGIDFWLMCGLGGKTQVAVLNKLSCGEYGRVYEVSAQSFEEYSNSVLAEFKSPHCRFYDGGRTVRRVASFCGSGADEESIKFALENNADTFVSADIKHHHIAALISAGFNVIELTHYASEIYGFERIYASIKPLLKLPSDFFIQQILL</sequence>
<gene>
    <name evidence="5" type="ORF">IAB69_05645</name>
</gene>
<comment type="similarity">
    <text evidence="1">Belongs to the GTP cyclohydrolase I type 2/NIF3 family.</text>
</comment>
<feature type="binding site" evidence="4">
    <location>
        <position position="111"/>
    </location>
    <ligand>
        <name>a divalent metal cation</name>
        <dbReference type="ChEBI" id="CHEBI:60240"/>
        <label>1</label>
    </ligand>
</feature>
<dbReference type="InterPro" id="IPR036069">
    <property type="entry name" value="DUF34/NIF3_sf"/>
</dbReference>
<dbReference type="EMBL" id="DVNE01000060">
    <property type="protein sequence ID" value="HIU62110.1"/>
    <property type="molecule type" value="Genomic_DNA"/>
</dbReference>
<evidence type="ECO:0000256" key="1">
    <source>
        <dbReference type="ARBA" id="ARBA00006964"/>
    </source>
</evidence>